<feature type="transmembrane region" description="Helical" evidence="4">
    <location>
        <begin position="235"/>
        <end position="255"/>
    </location>
</feature>
<dbReference type="PANTHER" id="PTHR11360:SF284">
    <property type="entry name" value="EG:103B4.3 PROTEIN-RELATED"/>
    <property type="match status" value="1"/>
</dbReference>
<feature type="transmembrane region" description="Helical" evidence="4">
    <location>
        <begin position="18"/>
        <end position="37"/>
    </location>
</feature>
<name>A0A502DXB7_9BURK</name>
<keyword evidence="3 4" id="KW-0472">Membrane</keyword>
<feature type="transmembrane region" description="Helical" evidence="4">
    <location>
        <begin position="43"/>
        <end position="65"/>
    </location>
</feature>
<dbReference type="OrthoDB" id="146345at2"/>
<feature type="transmembrane region" description="Helical" evidence="4">
    <location>
        <begin position="388"/>
        <end position="407"/>
    </location>
</feature>
<organism evidence="6 7">
    <name type="scientific">Variovorax guangxiensis</name>
    <dbReference type="NCBI Taxonomy" id="1775474"/>
    <lineage>
        <taxon>Bacteria</taxon>
        <taxon>Pseudomonadati</taxon>
        <taxon>Pseudomonadota</taxon>
        <taxon>Betaproteobacteria</taxon>
        <taxon>Burkholderiales</taxon>
        <taxon>Comamonadaceae</taxon>
        <taxon>Variovorax</taxon>
    </lineage>
</organism>
<reference evidence="6 7" key="1">
    <citation type="journal article" date="2019" name="Environ. Microbiol.">
        <title>Species interactions and distinct microbial communities in high Arctic permafrost affected cryosols are associated with the CH4 and CO2 gas fluxes.</title>
        <authorList>
            <person name="Altshuler I."/>
            <person name="Hamel J."/>
            <person name="Turney S."/>
            <person name="Magnuson E."/>
            <person name="Levesque R."/>
            <person name="Greer C."/>
            <person name="Whyte L.G."/>
        </authorList>
    </citation>
    <scope>NUCLEOTIDE SEQUENCE [LARGE SCALE GENOMIC DNA]</scope>
    <source>
        <strain evidence="6 7">S06.C</strain>
    </source>
</reference>
<evidence type="ECO:0000259" key="5">
    <source>
        <dbReference type="PROSITE" id="PS50850"/>
    </source>
</evidence>
<dbReference type="PROSITE" id="PS50850">
    <property type="entry name" value="MFS"/>
    <property type="match status" value="1"/>
</dbReference>
<feature type="transmembrane region" description="Helical" evidence="4">
    <location>
        <begin position="267"/>
        <end position="291"/>
    </location>
</feature>
<dbReference type="InterPro" id="IPR020846">
    <property type="entry name" value="MFS_dom"/>
</dbReference>
<sequence length="422" mass="42467">MNAPTNPAAGSTAPVARYALWLVLLAAAGTFALTMGVRQTMGLFLSAVNTSTGLGIGSISLAFAFGQLWWGLTQPFAGAVADRIGAGRVIVIGVLLIVVGTVITPLMTSTAGLIFAIGVLAAGGAGMAGPSVLMAATTRLVPAHRRGLATGIVNAGGSFGQFAMAPIALGLTAAFGWAGAMQGLGLLVLLALPAVFILKGNSKAIAAAAAAASGRKALTAREAIGQALATPSYRYLSLGFLVCGFHVAFLATHLPGVVAACGLPPEIGGWSLAIIGLFNIVGSLGMGWAVGRWRMKSLLSLLYAVRGAAVLAFLLAPKTPAVMLIFAAVMGVTYLSTVPPTAGLVAKMFGPANMAMLFGVAMLAHQVGGFLGAYLGGAVFQATGNYDIVWYIDIALAVGAALINLPIREAPVARPVLGAAAV</sequence>
<comment type="caution">
    <text evidence="6">The sequence shown here is derived from an EMBL/GenBank/DDBJ whole genome shotgun (WGS) entry which is preliminary data.</text>
</comment>
<evidence type="ECO:0000313" key="6">
    <source>
        <dbReference type="EMBL" id="TPG29977.1"/>
    </source>
</evidence>
<accession>A0A502DXB7</accession>
<feature type="transmembrane region" description="Helical" evidence="4">
    <location>
        <begin position="322"/>
        <end position="345"/>
    </location>
</feature>
<dbReference type="AlphaFoldDB" id="A0A502DXB7"/>
<feature type="transmembrane region" description="Helical" evidence="4">
    <location>
        <begin position="86"/>
        <end position="107"/>
    </location>
</feature>
<evidence type="ECO:0000256" key="4">
    <source>
        <dbReference type="SAM" id="Phobius"/>
    </source>
</evidence>
<evidence type="ECO:0000256" key="2">
    <source>
        <dbReference type="ARBA" id="ARBA00022989"/>
    </source>
</evidence>
<feature type="transmembrane region" description="Helical" evidence="4">
    <location>
        <begin position="298"/>
        <end position="316"/>
    </location>
</feature>
<evidence type="ECO:0000313" key="7">
    <source>
        <dbReference type="Proteomes" id="UP000319212"/>
    </source>
</evidence>
<dbReference type="InterPro" id="IPR011701">
    <property type="entry name" value="MFS"/>
</dbReference>
<feature type="transmembrane region" description="Helical" evidence="4">
    <location>
        <begin position="148"/>
        <end position="169"/>
    </location>
</feature>
<dbReference type="CDD" id="cd17355">
    <property type="entry name" value="MFS_YcxA_like"/>
    <property type="match status" value="1"/>
</dbReference>
<dbReference type="InterPro" id="IPR050327">
    <property type="entry name" value="Proton-linked_MCT"/>
</dbReference>
<dbReference type="Proteomes" id="UP000319212">
    <property type="component" value="Unassembled WGS sequence"/>
</dbReference>
<feature type="transmembrane region" description="Helical" evidence="4">
    <location>
        <begin position="175"/>
        <end position="198"/>
    </location>
</feature>
<proteinExistence type="predicted"/>
<dbReference type="Pfam" id="PF07690">
    <property type="entry name" value="MFS_1"/>
    <property type="match status" value="1"/>
</dbReference>
<dbReference type="InterPro" id="IPR036259">
    <property type="entry name" value="MFS_trans_sf"/>
</dbReference>
<gene>
    <name evidence="6" type="ORF">EAH82_00240</name>
</gene>
<dbReference type="GO" id="GO:0022857">
    <property type="term" value="F:transmembrane transporter activity"/>
    <property type="evidence" value="ECO:0007669"/>
    <property type="project" value="InterPro"/>
</dbReference>
<feature type="transmembrane region" description="Helical" evidence="4">
    <location>
        <begin position="357"/>
        <end position="376"/>
    </location>
</feature>
<keyword evidence="2 4" id="KW-1133">Transmembrane helix</keyword>
<feature type="domain" description="Major facilitator superfamily (MFS) profile" evidence="5">
    <location>
        <begin position="22"/>
        <end position="411"/>
    </location>
</feature>
<keyword evidence="1 4" id="KW-0812">Transmembrane</keyword>
<evidence type="ECO:0000256" key="3">
    <source>
        <dbReference type="ARBA" id="ARBA00023136"/>
    </source>
</evidence>
<protein>
    <submittedName>
        <fullName evidence="6">MFS transporter</fullName>
    </submittedName>
</protein>
<dbReference type="EMBL" id="RCZI01000001">
    <property type="protein sequence ID" value="TPG29977.1"/>
    <property type="molecule type" value="Genomic_DNA"/>
</dbReference>
<dbReference type="Gene3D" id="1.20.1250.20">
    <property type="entry name" value="MFS general substrate transporter like domains"/>
    <property type="match status" value="2"/>
</dbReference>
<feature type="transmembrane region" description="Helical" evidence="4">
    <location>
        <begin position="113"/>
        <end position="136"/>
    </location>
</feature>
<evidence type="ECO:0000256" key="1">
    <source>
        <dbReference type="ARBA" id="ARBA00022692"/>
    </source>
</evidence>
<dbReference type="RefSeq" id="WP_140837851.1">
    <property type="nucleotide sequence ID" value="NZ_RCZI01000001.1"/>
</dbReference>
<dbReference type="PANTHER" id="PTHR11360">
    <property type="entry name" value="MONOCARBOXYLATE TRANSPORTER"/>
    <property type="match status" value="1"/>
</dbReference>
<dbReference type="SUPFAM" id="SSF103473">
    <property type="entry name" value="MFS general substrate transporter"/>
    <property type="match status" value="1"/>
</dbReference>